<reference evidence="1 2" key="1">
    <citation type="journal article" date="2009" name="J. Bacteriol.">
        <title>Complete genome sequence of Robiginitalea biformata HTCC2501.</title>
        <authorList>
            <person name="Oh H.M."/>
            <person name="Giovannoni S.J."/>
            <person name="Lee K."/>
            <person name="Ferriera S."/>
            <person name="Johnson J."/>
            <person name="Cho J.C."/>
        </authorList>
    </citation>
    <scope>NUCLEOTIDE SEQUENCE [LARGE SCALE GENOMIC DNA]</scope>
    <source>
        <strain evidence="2">ATCC BAA-864 / HTCC2501 / KCTC 12146</strain>
    </source>
</reference>
<sequence>MNNLPLIFSTLKRLKMTASFVVPEVAGSNPVFHPQQAPGKHSGGFFFSGHADAYSDTLACRSAPPFYR</sequence>
<gene>
    <name evidence="1" type="ordered locus">RB2501_13799</name>
</gene>
<dbReference type="EMBL" id="CP001712">
    <property type="protein sequence ID" value="EAR15406.1"/>
    <property type="molecule type" value="Genomic_DNA"/>
</dbReference>
<proteinExistence type="predicted"/>
<keyword evidence="2" id="KW-1185">Reference proteome</keyword>
<dbReference type="RefSeq" id="WP_015754723.1">
    <property type="nucleotide sequence ID" value="NC_013222.1"/>
</dbReference>
<accession>A4CKK7</accession>
<dbReference type="AlphaFoldDB" id="A4CKK7"/>
<evidence type="ECO:0000313" key="2">
    <source>
        <dbReference type="Proteomes" id="UP000009049"/>
    </source>
</evidence>
<dbReference type="KEGG" id="rbi:RB2501_13799"/>
<name>A4CKK7_ROBBH</name>
<dbReference type="HOGENOM" id="CLU_2791341_0_0_10"/>
<protein>
    <submittedName>
        <fullName evidence="1">Uncharacterized protein</fullName>
    </submittedName>
</protein>
<organism evidence="1 2">
    <name type="scientific">Robiginitalea biformata (strain ATCC BAA-864 / DSM 15991 / KCTC 12146 / HTCC2501)</name>
    <dbReference type="NCBI Taxonomy" id="313596"/>
    <lineage>
        <taxon>Bacteria</taxon>
        <taxon>Pseudomonadati</taxon>
        <taxon>Bacteroidota</taxon>
        <taxon>Flavobacteriia</taxon>
        <taxon>Flavobacteriales</taxon>
        <taxon>Flavobacteriaceae</taxon>
        <taxon>Robiginitalea</taxon>
    </lineage>
</organism>
<evidence type="ECO:0000313" key="1">
    <source>
        <dbReference type="EMBL" id="EAR15406.1"/>
    </source>
</evidence>
<dbReference type="Proteomes" id="UP000009049">
    <property type="component" value="Chromosome"/>
</dbReference>